<evidence type="ECO:0000313" key="3">
    <source>
        <dbReference type="Proteomes" id="UP000223370"/>
    </source>
</evidence>
<gene>
    <name evidence="2" type="ORF">IWT5_00829</name>
</gene>
<keyword evidence="1" id="KW-0472">Membrane</keyword>
<dbReference type="Proteomes" id="UP000223370">
    <property type="component" value="Unassembled WGS sequence"/>
</dbReference>
<comment type="caution">
    <text evidence="2">The sequence shown here is derived from an EMBL/GenBank/DDBJ whole genome shotgun (WGS) entry which is preliminary data.</text>
</comment>
<name>A0A1Z5J1A1_9LACO</name>
<protein>
    <submittedName>
        <fullName evidence="2">Uncharacterized protein</fullName>
    </submittedName>
</protein>
<dbReference type="OrthoDB" id="2292771at2"/>
<reference evidence="2 3" key="1">
    <citation type="submission" date="2015-11" db="EMBL/GenBank/DDBJ databases">
        <title>Draft genome sequences of new species of the genus Lactobacillus isolated from orchardgrass silage.</title>
        <authorList>
            <person name="Tohno M."/>
            <person name="Tanizawa Y."/>
            <person name="Arita M."/>
        </authorList>
    </citation>
    <scope>NUCLEOTIDE SEQUENCE [LARGE SCALE GENOMIC DNA]</scope>
    <source>
        <strain evidence="2 3">IWT5</strain>
    </source>
</reference>
<evidence type="ECO:0000256" key="1">
    <source>
        <dbReference type="SAM" id="Phobius"/>
    </source>
</evidence>
<keyword evidence="1" id="KW-1133">Transmembrane helix</keyword>
<evidence type="ECO:0000313" key="2">
    <source>
        <dbReference type="EMBL" id="GAX07679.1"/>
    </source>
</evidence>
<keyword evidence="1" id="KW-0812">Transmembrane</keyword>
<keyword evidence="3" id="KW-1185">Reference proteome</keyword>
<proteinExistence type="predicted"/>
<feature type="transmembrane region" description="Helical" evidence="1">
    <location>
        <begin position="77"/>
        <end position="94"/>
    </location>
</feature>
<dbReference type="AlphaFoldDB" id="A0A1Z5J1A1"/>
<dbReference type="RefSeq" id="WP_098824055.1">
    <property type="nucleotide sequence ID" value="NZ_BCMJ01000003.1"/>
</dbReference>
<feature type="transmembrane region" description="Helical" evidence="1">
    <location>
        <begin position="140"/>
        <end position="160"/>
    </location>
</feature>
<organism evidence="2 3">
    <name type="scientific">Secundilactobacillus silagincola</name>
    <dbReference type="NCBI Taxonomy" id="1714681"/>
    <lineage>
        <taxon>Bacteria</taxon>
        <taxon>Bacillati</taxon>
        <taxon>Bacillota</taxon>
        <taxon>Bacilli</taxon>
        <taxon>Lactobacillales</taxon>
        <taxon>Lactobacillaceae</taxon>
        <taxon>Secundilactobacillus</taxon>
    </lineage>
</organism>
<accession>A0A1Z5J1A1</accession>
<dbReference type="EMBL" id="BCMJ01000003">
    <property type="protein sequence ID" value="GAX07679.1"/>
    <property type="molecule type" value="Genomic_DNA"/>
</dbReference>
<feature type="transmembrane region" description="Helical" evidence="1">
    <location>
        <begin position="37"/>
        <end position="57"/>
    </location>
</feature>
<sequence>MLSNVHYFTQVQTDVSQVLISLDKQAKCHARATGSQLACLVIFLAATIGVVSVQPLASISYTSVTLKEVMAAPAEQLCFSLMIGAFCISWIFWLRDLKYESLDSKYNELYRQHSELIKTSASLTELNAHYHHLMSIATHFTITSNVILVAYAAGIIVYHLQG</sequence>